<accession>A0A9D9DQV3</accession>
<dbReference type="EMBL" id="JADIMZ010000023">
    <property type="protein sequence ID" value="MBO8431973.1"/>
    <property type="molecule type" value="Genomic_DNA"/>
</dbReference>
<reference evidence="1" key="1">
    <citation type="submission" date="2020-10" db="EMBL/GenBank/DDBJ databases">
        <authorList>
            <person name="Gilroy R."/>
        </authorList>
    </citation>
    <scope>NUCLEOTIDE SEQUENCE</scope>
    <source>
        <strain evidence="1">2889</strain>
    </source>
</reference>
<comment type="caution">
    <text evidence="1">The sequence shown here is derived from an EMBL/GenBank/DDBJ whole genome shotgun (WGS) entry which is preliminary data.</text>
</comment>
<dbReference type="Pfam" id="PF14375">
    <property type="entry name" value="Cys_rich_CWC"/>
    <property type="match status" value="1"/>
</dbReference>
<protein>
    <submittedName>
        <fullName evidence="1">Cysteine-rich CWC family protein</fullName>
    </submittedName>
</protein>
<reference evidence="1" key="2">
    <citation type="journal article" date="2021" name="PeerJ">
        <title>Extensive microbial diversity within the chicken gut microbiome revealed by metagenomics and culture.</title>
        <authorList>
            <person name="Gilroy R."/>
            <person name="Ravi A."/>
            <person name="Getino M."/>
            <person name="Pursley I."/>
            <person name="Horton D.L."/>
            <person name="Alikhan N.F."/>
            <person name="Baker D."/>
            <person name="Gharbi K."/>
            <person name="Hall N."/>
            <person name="Watson M."/>
            <person name="Adriaenssens E.M."/>
            <person name="Foster-Nyarko E."/>
            <person name="Jarju S."/>
            <person name="Secka A."/>
            <person name="Antonio M."/>
            <person name="Oren A."/>
            <person name="Chaudhuri R.R."/>
            <person name="La Ragione R."/>
            <person name="Hildebrand F."/>
            <person name="Pallen M.J."/>
        </authorList>
    </citation>
    <scope>NUCLEOTIDE SEQUENCE</scope>
    <source>
        <strain evidence="1">2889</strain>
    </source>
</reference>
<evidence type="ECO:0000313" key="2">
    <source>
        <dbReference type="Proteomes" id="UP000823612"/>
    </source>
</evidence>
<organism evidence="1 2">
    <name type="scientific">Candidatus Pullibacteroides excrementavium</name>
    <dbReference type="NCBI Taxonomy" id="2840905"/>
    <lineage>
        <taxon>Bacteria</taxon>
        <taxon>Pseudomonadati</taxon>
        <taxon>Bacteroidota</taxon>
        <taxon>Bacteroidia</taxon>
        <taxon>Bacteroidales</taxon>
        <taxon>Candidatus Pullibacteroides</taxon>
    </lineage>
</organism>
<gene>
    <name evidence="1" type="ORF">IAB08_01600</name>
</gene>
<dbReference type="InterPro" id="IPR032720">
    <property type="entry name" value="Cys_rich_CWC"/>
</dbReference>
<dbReference type="Proteomes" id="UP000823612">
    <property type="component" value="Unassembled WGS sequence"/>
</dbReference>
<name>A0A9D9DQV3_9BACT</name>
<sequence length="67" mass="7578">MEKTCPKCGKSFECRHDLSCDCMKVRLSSQARRYVAGQYPGQCLCPDCLRRMAGRFEGPEEQAMARG</sequence>
<evidence type="ECO:0000313" key="1">
    <source>
        <dbReference type="EMBL" id="MBO8431973.1"/>
    </source>
</evidence>
<dbReference type="AlphaFoldDB" id="A0A9D9DQV3"/>
<proteinExistence type="predicted"/>